<gene>
    <name evidence="2" type="ORF">C1645_873946</name>
</gene>
<accession>A0A397T8L3</accession>
<protein>
    <submittedName>
        <fullName evidence="2">Uncharacterized protein</fullName>
    </submittedName>
</protein>
<comment type="caution">
    <text evidence="2">The sequence shown here is derived from an EMBL/GenBank/DDBJ whole genome shotgun (WGS) entry which is preliminary data.</text>
</comment>
<sequence>MNNEVNKINDIQSDKEFNESEIECSSLEWFVLLTLERQCLWSLDRFVLYLWNGNVGRRGASTEFGFLERFVLQTLERQYRFSRFFGVGSLGSFGFASFLLTLKRKFRRTSSEFGLDFRVERSWIIFYKLKMQKQSHSKIPNPTWKKRVDINNNLIILKQVELMNNSGNQDICIRIEMVVQTLESITLNEIYKMDLYKLSQNRRAYKEKSYQ</sequence>
<proteinExistence type="predicted"/>
<evidence type="ECO:0000313" key="3">
    <source>
        <dbReference type="Proteomes" id="UP000265703"/>
    </source>
</evidence>
<dbReference type="EMBL" id="QKYT01000099">
    <property type="protein sequence ID" value="RIA93669.1"/>
    <property type="molecule type" value="Genomic_DNA"/>
</dbReference>
<evidence type="ECO:0000313" key="2">
    <source>
        <dbReference type="EMBL" id="RIA93669.1"/>
    </source>
</evidence>
<dbReference type="AlphaFoldDB" id="A0A397T8L3"/>
<feature type="transmembrane region" description="Helical" evidence="1">
    <location>
        <begin position="84"/>
        <end position="102"/>
    </location>
</feature>
<keyword evidence="1" id="KW-0812">Transmembrane</keyword>
<name>A0A397T8L3_9GLOM</name>
<dbReference type="Proteomes" id="UP000265703">
    <property type="component" value="Unassembled WGS sequence"/>
</dbReference>
<keyword evidence="1" id="KW-0472">Membrane</keyword>
<organism evidence="2 3">
    <name type="scientific">Glomus cerebriforme</name>
    <dbReference type="NCBI Taxonomy" id="658196"/>
    <lineage>
        <taxon>Eukaryota</taxon>
        <taxon>Fungi</taxon>
        <taxon>Fungi incertae sedis</taxon>
        <taxon>Mucoromycota</taxon>
        <taxon>Glomeromycotina</taxon>
        <taxon>Glomeromycetes</taxon>
        <taxon>Glomerales</taxon>
        <taxon>Glomeraceae</taxon>
        <taxon>Glomus</taxon>
    </lineage>
</organism>
<evidence type="ECO:0000256" key="1">
    <source>
        <dbReference type="SAM" id="Phobius"/>
    </source>
</evidence>
<keyword evidence="1" id="KW-1133">Transmembrane helix</keyword>
<reference evidence="2 3" key="1">
    <citation type="submission" date="2018-06" db="EMBL/GenBank/DDBJ databases">
        <title>Comparative genomics reveals the genomic features of Rhizophagus irregularis, R. cerebriforme, R. diaphanum and Gigaspora rosea, and their symbiotic lifestyle signature.</title>
        <authorList>
            <person name="Morin E."/>
            <person name="San Clemente H."/>
            <person name="Chen E.C.H."/>
            <person name="De La Providencia I."/>
            <person name="Hainaut M."/>
            <person name="Kuo A."/>
            <person name="Kohler A."/>
            <person name="Murat C."/>
            <person name="Tang N."/>
            <person name="Roy S."/>
            <person name="Loubradou J."/>
            <person name="Henrissat B."/>
            <person name="Grigoriev I.V."/>
            <person name="Corradi N."/>
            <person name="Roux C."/>
            <person name="Martin F.M."/>
        </authorList>
    </citation>
    <scope>NUCLEOTIDE SEQUENCE [LARGE SCALE GENOMIC DNA]</scope>
    <source>
        <strain evidence="2 3">DAOM 227022</strain>
    </source>
</reference>
<keyword evidence="3" id="KW-1185">Reference proteome</keyword>